<reference evidence="1" key="1">
    <citation type="submission" date="2020-04" db="EMBL/GenBank/DDBJ databases">
        <authorList>
            <person name="Chiriac C."/>
            <person name="Salcher M."/>
            <person name="Ghai R."/>
            <person name="Kavagutti S V."/>
        </authorList>
    </citation>
    <scope>NUCLEOTIDE SEQUENCE</scope>
</reference>
<accession>A0A6J5NH41</accession>
<protein>
    <submittedName>
        <fullName evidence="1">Uncharacterized protein</fullName>
    </submittedName>
</protein>
<name>A0A6J5NH41_9CAUD</name>
<dbReference type="EMBL" id="LR796651">
    <property type="protein sequence ID" value="CAB4158042.1"/>
    <property type="molecule type" value="Genomic_DNA"/>
</dbReference>
<proteinExistence type="predicted"/>
<sequence>MAKSDGFGKITKHQKTKILPLRWIGNICSYIATNSLVKAFDLQGQNEGYRFKFHCFIWKYFNKPYTWWGTYYEMELTDSDSLES</sequence>
<gene>
    <name evidence="1" type="ORF">UFOVP694_110</name>
</gene>
<evidence type="ECO:0000313" key="1">
    <source>
        <dbReference type="EMBL" id="CAB4158042.1"/>
    </source>
</evidence>
<organism evidence="1">
    <name type="scientific">uncultured Caudovirales phage</name>
    <dbReference type="NCBI Taxonomy" id="2100421"/>
    <lineage>
        <taxon>Viruses</taxon>
        <taxon>Duplodnaviria</taxon>
        <taxon>Heunggongvirae</taxon>
        <taxon>Uroviricota</taxon>
        <taxon>Caudoviricetes</taxon>
        <taxon>Peduoviridae</taxon>
        <taxon>Maltschvirus</taxon>
        <taxon>Maltschvirus maltsch</taxon>
    </lineage>
</organism>